<name>A0A382D546_9ZZZZ</name>
<protein>
    <recommendedName>
        <fullName evidence="2">SPOR domain-containing protein</fullName>
    </recommendedName>
</protein>
<dbReference type="Pfam" id="PF05036">
    <property type="entry name" value="SPOR"/>
    <property type="match status" value="1"/>
</dbReference>
<proteinExistence type="predicted"/>
<reference evidence="3" key="1">
    <citation type="submission" date="2018-05" db="EMBL/GenBank/DDBJ databases">
        <authorList>
            <person name="Lanie J.A."/>
            <person name="Ng W.-L."/>
            <person name="Kazmierczak K.M."/>
            <person name="Andrzejewski T.M."/>
            <person name="Davidsen T.M."/>
            <person name="Wayne K.J."/>
            <person name="Tettelin H."/>
            <person name="Glass J.I."/>
            <person name="Rusch D."/>
            <person name="Podicherti R."/>
            <person name="Tsui H.-C.T."/>
            <person name="Winkler M.E."/>
        </authorList>
    </citation>
    <scope>NUCLEOTIDE SEQUENCE</scope>
</reference>
<gene>
    <name evidence="3" type="ORF">METZ01_LOCUS185695</name>
</gene>
<dbReference type="AlphaFoldDB" id="A0A382D546"/>
<evidence type="ECO:0000313" key="3">
    <source>
        <dbReference type="EMBL" id="SVB32841.1"/>
    </source>
</evidence>
<dbReference type="GO" id="GO:0042834">
    <property type="term" value="F:peptidoglycan binding"/>
    <property type="evidence" value="ECO:0007669"/>
    <property type="project" value="InterPro"/>
</dbReference>
<feature type="domain" description="SPOR" evidence="2">
    <location>
        <begin position="195"/>
        <end position="276"/>
    </location>
</feature>
<feature type="non-terminal residue" evidence="3">
    <location>
        <position position="1"/>
    </location>
</feature>
<dbReference type="PROSITE" id="PS51724">
    <property type="entry name" value="SPOR"/>
    <property type="match status" value="1"/>
</dbReference>
<dbReference type="InterPro" id="IPR036680">
    <property type="entry name" value="SPOR-like_sf"/>
</dbReference>
<accession>A0A382D546</accession>
<evidence type="ECO:0000256" key="1">
    <source>
        <dbReference type="SAM" id="MobiDB-lite"/>
    </source>
</evidence>
<dbReference type="SUPFAM" id="SSF110997">
    <property type="entry name" value="Sporulation related repeat"/>
    <property type="match status" value="1"/>
</dbReference>
<dbReference type="InterPro" id="IPR007730">
    <property type="entry name" value="SPOR-like_dom"/>
</dbReference>
<organism evidence="3">
    <name type="scientific">marine metagenome</name>
    <dbReference type="NCBI Taxonomy" id="408172"/>
    <lineage>
        <taxon>unclassified sequences</taxon>
        <taxon>metagenomes</taxon>
        <taxon>ecological metagenomes</taxon>
    </lineage>
</organism>
<feature type="region of interest" description="Disordered" evidence="1">
    <location>
        <begin position="168"/>
        <end position="194"/>
    </location>
</feature>
<sequence length="280" mass="31459">IQFCIVLLIALISCSEKNPISIVGEALTVTVKVPEEGTDLEFLWELTNIPDNSNISNSDIKAGDDNISVVFIPDVSGNYSLEVSVFQYNDEISTQSFNFEVIGEEMIAMDEENSDVTKEIPSGINIDDSIINNKESQWYDSESVSELVIAMANDSIISESIIEEAPKEKITKSPLPPKKPPAKKKQSKNRGQSIPFDKNRFTIQISSKKVLSDAKKVAIELIDAGYDAYIQKALFVETNEIWYRIRVGSYDKKETAIAVAKSLSINRREEAWVDYVRYER</sequence>
<evidence type="ECO:0000259" key="2">
    <source>
        <dbReference type="PROSITE" id="PS51724"/>
    </source>
</evidence>
<dbReference type="Gene3D" id="3.30.70.1070">
    <property type="entry name" value="Sporulation related repeat"/>
    <property type="match status" value="1"/>
</dbReference>
<dbReference type="EMBL" id="UINC01037404">
    <property type="protein sequence ID" value="SVB32841.1"/>
    <property type="molecule type" value="Genomic_DNA"/>
</dbReference>